<organism evidence="1 2">
    <name type="scientific">Microbacterium nanhaiense</name>
    <dbReference type="NCBI Taxonomy" id="1301026"/>
    <lineage>
        <taxon>Bacteria</taxon>
        <taxon>Bacillati</taxon>
        <taxon>Actinomycetota</taxon>
        <taxon>Actinomycetes</taxon>
        <taxon>Micrococcales</taxon>
        <taxon>Microbacteriaceae</taxon>
        <taxon>Microbacterium</taxon>
    </lineage>
</organism>
<proteinExistence type="predicted"/>
<reference evidence="2" key="1">
    <citation type="journal article" date="2019" name="Int. J. Syst. Evol. Microbiol.">
        <title>The Global Catalogue of Microorganisms (GCM) 10K type strain sequencing project: providing services to taxonomists for standard genome sequencing and annotation.</title>
        <authorList>
            <consortium name="The Broad Institute Genomics Platform"/>
            <consortium name="The Broad Institute Genome Sequencing Center for Infectious Disease"/>
            <person name="Wu L."/>
            <person name="Ma J."/>
        </authorList>
    </citation>
    <scope>NUCLEOTIDE SEQUENCE [LARGE SCALE GENOMIC DNA]</scope>
    <source>
        <strain evidence="2">CGMCC 4.7181</strain>
    </source>
</reference>
<dbReference type="Pfam" id="PF13692">
    <property type="entry name" value="Glyco_trans_1_4"/>
    <property type="match status" value="1"/>
</dbReference>
<evidence type="ECO:0000313" key="1">
    <source>
        <dbReference type="EMBL" id="GGO66950.1"/>
    </source>
</evidence>
<evidence type="ECO:0000313" key="2">
    <source>
        <dbReference type="Proteomes" id="UP000638043"/>
    </source>
</evidence>
<dbReference type="SUPFAM" id="SSF53756">
    <property type="entry name" value="UDP-Glycosyltransferase/glycogen phosphorylase"/>
    <property type="match status" value="1"/>
</dbReference>
<dbReference type="RefSeq" id="WP_188702881.1">
    <property type="nucleotide sequence ID" value="NZ_BMMQ01000011.1"/>
</dbReference>
<dbReference type="Gene3D" id="3.40.50.2000">
    <property type="entry name" value="Glycogen Phosphorylase B"/>
    <property type="match status" value="2"/>
</dbReference>
<accession>A0ABQ2N655</accession>
<comment type="caution">
    <text evidence="1">The sequence shown here is derived from an EMBL/GenBank/DDBJ whole genome shotgun (WGS) entry which is preliminary data.</text>
</comment>
<sequence length="344" mass="39131">MPESVPITVMQSLAAPSQNKPTSNPYTRLLVESMPAERVHTKYFRWSGFLFDQFDVLHVHWPEVLVRHPRKIVHFAKCVALRIFLARIRLQKKAIVRTVHNVEPHEPGSRIESRVLAALDRQTDVRIVLNEATPNPLGTPTVLVPHGHYRDWYDEPSSDRIVSGNLLTFGFIRAYKGVDDLLSAFRETMDQSLTLTIAGRADSHQTSNFIEEQAALDSRISLDLRFIPDNELASHIARAEVVILPYREVHNSGAALLALSMNRPVLMRRSDSTLLLQAEFGAEWVILFDGILTHEVIERTVSAIRATPRSPRADMSSREWPLLADKTIQAYEIAHKRHSKRNIH</sequence>
<protein>
    <submittedName>
        <fullName evidence="1">GDP-mannose:glycolipid 4-beta-D-mannosyltransferase</fullName>
    </submittedName>
</protein>
<dbReference type="Proteomes" id="UP000638043">
    <property type="component" value="Unassembled WGS sequence"/>
</dbReference>
<keyword evidence="2" id="KW-1185">Reference proteome</keyword>
<name>A0ABQ2N655_9MICO</name>
<dbReference type="EMBL" id="BMMQ01000011">
    <property type="protein sequence ID" value="GGO66950.1"/>
    <property type="molecule type" value="Genomic_DNA"/>
</dbReference>
<gene>
    <name evidence="1" type="primary">gumI</name>
    <name evidence="1" type="ORF">GCM10010910_27600</name>
</gene>